<keyword evidence="11" id="KW-1015">Disulfide bond</keyword>
<dbReference type="EMBL" id="JACSDZ010000020">
    <property type="protein sequence ID" value="KAF7382327.1"/>
    <property type="molecule type" value="Genomic_DNA"/>
</dbReference>
<keyword evidence="5" id="KW-0999">Mitochondrion inner membrane</keyword>
<keyword evidence="4" id="KW-0479">Metal-binding</keyword>
<proteinExistence type="inferred from homology"/>
<keyword evidence="12" id="KW-0143">Chaperone</keyword>
<organism evidence="16 17">
    <name type="scientific">Vespula germanica</name>
    <name type="common">German yellow jacket</name>
    <name type="synonym">Paravespula germanica</name>
    <dbReference type="NCBI Taxonomy" id="30212"/>
    <lineage>
        <taxon>Eukaryota</taxon>
        <taxon>Metazoa</taxon>
        <taxon>Ecdysozoa</taxon>
        <taxon>Arthropoda</taxon>
        <taxon>Hexapoda</taxon>
        <taxon>Insecta</taxon>
        <taxon>Pterygota</taxon>
        <taxon>Neoptera</taxon>
        <taxon>Endopterygota</taxon>
        <taxon>Hymenoptera</taxon>
        <taxon>Apocrita</taxon>
        <taxon>Aculeata</taxon>
        <taxon>Vespoidea</taxon>
        <taxon>Vespidae</taxon>
        <taxon>Vespinae</taxon>
        <taxon>Vespula</taxon>
    </lineage>
</organism>
<name>A0A834J6D2_VESGE</name>
<feature type="transmembrane region" description="Helical" evidence="14">
    <location>
        <begin position="33"/>
        <end position="50"/>
    </location>
</feature>
<gene>
    <name evidence="16" type="ORF">HZH68_015246</name>
</gene>
<evidence type="ECO:0000256" key="14">
    <source>
        <dbReference type="SAM" id="Phobius"/>
    </source>
</evidence>
<keyword evidence="7" id="KW-0653">Protein transport</keyword>
<dbReference type="PANTHER" id="PTHR11038">
    <property type="entry name" value="MITOCHONDRIAL IMPORT INNER MEMBRANE TRANSLOCASE SUBUNIT TIM10"/>
    <property type="match status" value="1"/>
</dbReference>
<dbReference type="Pfam" id="PF02953">
    <property type="entry name" value="zf-Tim10_DDP"/>
    <property type="match status" value="1"/>
</dbReference>
<reference evidence="16" key="1">
    <citation type="journal article" date="2020" name="G3 (Bethesda)">
        <title>High-Quality Assemblies for Three Invasive Social Wasps from the &lt;i&gt;Vespula&lt;/i&gt; Genus.</title>
        <authorList>
            <person name="Harrop T.W.R."/>
            <person name="Guhlin J."/>
            <person name="McLaughlin G.M."/>
            <person name="Permina E."/>
            <person name="Stockwell P."/>
            <person name="Gilligan J."/>
            <person name="Le Lec M.F."/>
            <person name="Gruber M.A.M."/>
            <person name="Quinn O."/>
            <person name="Lovegrove M."/>
            <person name="Duncan E.J."/>
            <person name="Remnant E.J."/>
            <person name="Van Eeckhoven J."/>
            <person name="Graham B."/>
            <person name="Knapp R.A."/>
            <person name="Langford K.W."/>
            <person name="Kronenberg Z."/>
            <person name="Press M.O."/>
            <person name="Eacker S.M."/>
            <person name="Wilson-Rankin E.E."/>
            <person name="Purcell J."/>
            <person name="Lester P.J."/>
            <person name="Dearden P.K."/>
        </authorList>
    </citation>
    <scope>NUCLEOTIDE SEQUENCE</scope>
    <source>
        <strain evidence="16">Linc-1</strain>
    </source>
</reference>
<evidence type="ECO:0000313" key="17">
    <source>
        <dbReference type="Proteomes" id="UP000617340"/>
    </source>
</evidence>
<comment type="similarity">
    <text evidence="2">Belongs to the small Tim family.</text>
</comment>
<dbReference type="InterPro" id="IPR035427">
    <property type="entry name" value="Tim10-like_dom_sf"/>
</dbReference>
<keyword evidence="3" id="KW-0813">Transport</keyword>
<dbReference type="Proteomes" id="UP000617340">
    <property type="component" value="Unassembled WGS sequence"/>
</dbReference>
<evidence type="ECO:0000256" key="12">
    <source>
        <dbReference type="ARBA" id="ARBA00023186"/>
    </source>
</evidence>
<dbReference type="FunFam" id="1.10.287.810:FF:000002">
    <property type="entry name" value="Mitochondrial import inner membrane translocase subunit tim10"/>
    <property type="match status" value="1"/>
</dbReference>
<evidence type="ECO:0000256" key="6">
    <source>
        <dbReference type="ARBA" id="ARBA00022833"/>
    </source>
</evidence>
<keyword evidence="14" id="KW-1133">Transmembrane helix</keyword>
<evidence type="ECO:0000256" key="3">
    <source>
        <dbReference type="ARBA" id="ARBA00022448"/>
    </source>
</evidence>
<protein>
    <recommendedName>
        <fullName evidence="15">Tim10-like domain-containing protein</fullName>
    </recommendedName>
</protein>
<dbReference type="SUPFAM" id="SSF144122">
    <property type="entry name" value="Tim10-like"/>
    <property type="match status" value="1"/>
</dbReference>
<evidence type="ECO:0000259" key="15">
    <source>
        <dbReference type="Pfam" id="PF02953"/>
    </source>
</evidence>
<keyword evidence="8" id="KW-0811">Translocation</keyword>
<evidence type="ECO:0000256" key="5">
    <source>
        <dbReference type="ARBA" id="ARBA00022792"/>
    </source>
</evidence>
<dbReference type="InterPro" id="IPR031833">
    <property type="entry name" value="DUF4748"/>
</dbReference>
<evidence type="ECO:0000256" key="9">
    <source>
        <dbReference type="ARBA" id="ARBA00023128"/>
    </source>
</evidence>
<evidence type="ECO:0000256" key="11">
    <source>
        <dbReference type="ARBA" id="ARBA00023157"/>
    </source>
</evidence>
<comment type="caution">
    <text evidence="16">The sequence shown here is derived from an EMBL/GenBank/DDBJ whole genome shotgun (WGS) entry which is preliminary data.</text>
</comment>
<dbReference type="Pfam" id="PF15932">
    <property type="entry name" value="DUF4748"/>
    <property type="match status" value="1"/>
</dbReference>
<keyword evidence="9" id="KW-0496">Mitochondrion</keyword>
<evidence type="ECO:0000256" key="10">
    <source>
        <dbReference type="ARBA" id="ARBA00023136"/>
    </source>
</evidence>
<dbReference type="GO" id="GO:0045039">
    <property type="term" value="P:protein insertion into mitochondrial inner membrane"/>
    <property type="evidence" value="ECO:0007669"/>
    <property type="project" value="UniProtKB-ARBA"/>
</dbReference>
<keyword evidence="17" id="KW-1185">Reference proteome</keyword>
<sequence length="165" mass="19077">MVHAIVRLGLRFPESSFHFLKTKTMKLGPHQKIAIGWVIVVSLGIYSFALSRKSIESKRYETMKARQQNMATLPQLDEEKLKLVQDLEIEMMSDMYNRMTSACHRKCIPPKYIEPELGKGESICLDRCVAKYLDVHERIGKKLTQISMQEDNFMKNKVAEQPKTS</sequence>
<dbReference type="AlphaFoldDB" id="A0A834J6D2"/>
<dbReference type="GO" id="GO:0005743">
    <property type="term" value="C:mitochondrial inner membrane"/>
    <property type="evidence" value="ECO:0007669"/>
    <property type="project" value="UniProtKB-SubCell"/>
</dbReference>
<evidence type="ECO:0000256" key="13">
    <source>
        <dbReference type="ARBA" id="ARBA00025311"/>
    </source>
</evidence>
<dbReference type="InterPro" id="IPR004217">
    <property type="entry name" value="Tim10-like"/>
</dbReference>
<keyword evidence="14" id="KW-0812">Transmembrane</keyword>
<dbReference type="Gene3D" id="1.10.287.810">
    <property type="entry name" value="Mitochondrial import inner membrane translocase subunit tim13 like domains"/>
    <property type="match status" value="1"/>
</dbReference>
<evidence type="ECO:0000256" key="2">
    <source>
        <dbReference type="ARBA" id="ARBA00006720"/>
    </source>
</evidence>
<dbReference type="GO" id="GO:0046872">
    <property type="term" value="F:metal ion binding"/>
    <property type="evidence" value="ECO:0007669"/>
    <property type="project" value="UniProtKB-KW"/>
</dbReference>
<evidence type="ECO:0000256" key="4">
    <source>
        <dbReference type="ARBA" id="ARBA00022723"/>
    </source>
</evidence>
<accession>A0A834J6D2</accession>
<dbReference type="GO" id="GO:0015031">
    <property type="term" value="P:protein transport"/>
    <property type="evidence" value="ECO:0007669"/>
    <property type="project" value="UniProtKB-KW"/>
</dbReference>
<evidence type="ECO:0000256" key="8">
    <source>
        <dbReference type="ARBA" id="ARBA00023010"/>
    </source>
</evidence>
<comment type="subcellular location">
    <subcellularLocation>
        <location evidence="1">Mitochondrion inner membrane</location>
        <topology evidence="1">Peripheral membrane protein</topology>
        <orientation evidence="1">Intermembrane side</orientation>
    </subcellularLocation>
</comment>
<evidence type="ECO:0000256" key="7">
    <source>
        <dbReference type="ARBA" id="ARBA00022927"/>
    </source>
</evidence>
<evidence type="ECO:0000313" key="16">
    <source>
        <dbReference type="EMBL" id="KAF7382327.1"/>
    </source>
</evidence>
<dbReference type="PANTHER" id="PTHR11038:SF16">
    <property type="entry name" value="MITOCHONDRIAL IMPORT INNER MEMBRANE TRANSLOCASE SUBUNIT TIM10"/>
    <property type="match status" value="1"/>
</dbReference>
<feature type="domain" description="Tim10-like" evidence="15">
    <location>
        <begin position="84"/>
        <end position="144"/>
    </location>
</feature>
<evidence type="ECO:0000256" key="1">
    <source>
        <dbReference type="ARBA" id="ARBA00004137"/>
    </source>
</evidence>
<keyword evidence="10 14" id="KW-0472">Membrane</keyword>
<keyword evidence="6" id="KW-0862">Zinc</keyword>
<comment type="function">
    <text evidence="13">Mitochondrial intermembrane chaperone that participates in the import and insertion of multi-pass transmembrane proteins into the mitochondrial inner membrane. May also be required for the transfer of beta-barrel precursors from the TOM complex to the sorting and assembly machinery (SAM complex) of the outer membrane. Acts as a chaperone-like protein that protects the hydrophobic precursors from aggregation and guide them through the mitochondrial intermembrane space.</text>
</comment>